<dbReference type="PANTHER" id="PTHR45436">
    <property type="entry name" value="SENSOR HISTIDINE KINASE YKOH"/>
    <property type="match status" value="1"/>
</dbReference>
<dbReference type="SUPFAM" id="SSF47384">
    <property type="entry name" value="Homodimeric domain of signal transducing histidine kinase"/>
    <property type="match status" value="1"/>
</dbReference>
<evidence type="ECO:0000256" key="8">
    <source>
        <dbReference type="ARBA" id="ARBA00022989"/>
    </source>
</evidence>
<feature type="domain" description="PAS" evidence="12">
    <location>
        <begin position="11"/>
        <end position="61"/>
    </location>
</feature>
<evidence type="ECO:0000256" key="3">
    <source>
        <dbReference type="ARBA" id="ARBA00012438"/>
    </source>
</evidence>
<dbReference type="InterPro" id="IPR005467">
    <property type="entry name" value="His_kinase_dom"/>
</dbReference>
<keyword evidence="10" id="KW-0472">Membrane</keyword>
<dbReference type="SMART" id="SM00388">
    <property type="entry name" value="HisKA"/>
    <property type="match status" value="1"/>
</dbReference>
<evidence type="ECO:0000313" key="13">
    <source>
        <dbReference type="EMBL" id="MFB9208357.1"/>
    </source>
</evidence>
<dbReference type="InterPro" id="IPR050428">
    <property type="entry name" value="TCS_sensor_his_kinase"/>
</dbReference>
<comment type="catalytic activity">
    <reaction evidence="1">
        <text>ATP + protein L-histidine = ADP + protein N-phospho-L-histidine.</text>
        <dbReference type="EC" id="2.7.13.3"/>
    </reaction>
</comment>
<dbReference type="EC" id="2.7.13.3" evidence="3"/>
<dbReference type="Proteomes" id="UP001589647">
    <property type="component" value="Unassembled WGS sequence"/>
</dbReference>
<dbReference type="InterPro" id="IPR000014">
    <property type="entry name" value="PAS"/>
</dbReference>
<evidence type="ECO:0000259" key="12">
    <source>
        <dbReference type="PROSITE" id="PS50112"/>
    </source>
</evidence>
<dbReference type="SUPFAM" id="SSF55874">
    <property type="entry name" value="ATPase domain of HSP90 chaperone/DNA topoisomerase II/histidine kinase"/>
    <property type="match status" value="1"/>
</dbReference>
<comment type="subcellular location">
    <subcellularLocation>
        <location evidence="2">Cell membrane</location>
    </subcellularLocation>
</comment>
<dbReference type="InterPro" id="IPR003594">
    <property type="entry name" value="HATPase_dom"/>
</dbReference>
<dbReference type="InterPro" id="IPR035965">
    <property type="entry name" value="PAS-like_dom_sf"/>
</dbReference>
<evidence type="ECO:0000256" key="2">
    <source>
        <dbReference type="ARBA" id="ARBA00004236"/>
    </source>
</evidence>
<evidence type="ECO:0000256" key="7">
    <source>
        <dbReference type="ARBA" id="ARBA00022777"/>
    </source>
</evidence>
<sequence length="391" mass="42421">MAAEGDPVMGASVDYQAAFEALPCPCVVLTRGQVVLAVNDAYLRMTGQDREEIVGRGLLGEPPVLGDLSGSGAAKLRASLERVAGTGVGDVVPLLRHDWEPPDQCHWRLTNAPVLDPAGEVRTIVVVFGEITGALERGRPANVPPGGRVSGPLKPNALLHQAYRQEQQKVSMLHETIEHQQRFVFDAAHDLRNPITGLLTELEEALSDPEADLRRTLHSLRRDAERLNDIVGDLLALARLYTAPPPGADLVDLARLVVEELDTHPPSAAVVTRLEQDVVVRASRVRLARLLSNLVANAERHTTSRIEFVVAAAAPYAVLEVVDDGPGIPREERERIFHRLYRQDQARALDSGGSGFGLPIAREIAHAYGGDLFVADHPDGARFVLRLPLAS</sequence>
<dbReference type="PRINTS" id="PR00344">
    <property type="entry name" value="BCTRLSENSOR"/>
</dbReference>
<protein>
    <recommendedName>
        <fullName evidence="3">histidine kinase</fullName>
        <ecNumber evidence="3">2.7.13.3</ecNumber>
    </recommendedName>
</protein>
<evidence type="ECO:0000256" key="6">
    <source>
        <dbReference type="ARBA" id="ARBA00022692"/>
    </source>
</evidence>
<dbReference type="InterPro" id="IPR004358">
    <property type="entry name" value="Sig_transdc_His_kin-like_C"/>
</dbReference>
<name>A0ABV5IVR4_9ACTN</name>
<dbReference type="InterPro" id="IPR036890">
    <property type="entry name" value="HATPase_C_sf"/>
</dbReference>
<dbReference type="InterPro" id="IPR003661">
    <property type="entry name" value="HisK_dim/P_dom"/>
</dbReference>
<dbReference type="Gene3D" id="3.30.450.20">
    <property type="entry name" value="PAS domain"/>
    <property type="match status" value="1"/>
</dbReference>
<comment type="caution">
    <text evidence="13">The sequence shown here is derived from an EMBL/GenBank/DDBJ whole genome shotgun (WGS) entry which is preliminary data.</text>
</comment>
<keyword evidence="13" id="KW-0067">ATP-binding</keyword>
<dbReference type="InterPro" id="IPR036097">
    <property type="entry name" value="HisK_dim/P_sf"/>
</dbReference>
<keyword evidence="4" id="KW-0597">Phosphoprotein</keyword>
<dbReference type="PANTHER" id="PTHR45436:SF5">
    <property type="entry name" value="SENSOR HISTIDINE KINASE TRCS"/>
    <property type="match status" value="1"/>
</dbReference>
<dbReference type="Gene3D" id="3.30.565.10">
    <property type="entry name" value="Histidine kinase-like ATPase, C-terminal domain"/>
    <property type="match status" value="1"/>
</dbReference>
<proteinExistence type="predicted"/>
<dbReference type="PROSITE" id="PS50112">
    <property type="entry name" value="PAS"/>
    <property type="match status" value="1"/>
</dbReference>
<dbReference type="RefSeq" id="WP_189647442.1">
    <property type="nucleotide sequence ID" value="NZ_BMRC01000005.1"/>
</dbReference>
<dbReference type="Gene3D" id="1.10.287.130">
    <property type="match status" value="1"/>
</dbReference>
<accession>A0ABV5IVR4</accession>
<evidence type="ECO:0000256" key="5">
    <source>
        <dbReference type="ARBA" id="ARBA00022679"/>
    </source>
</evidence>
<dbReference type="InterPro" id="IPR013656">
    <property type="entry name" value="PAS_4"/>
</dbReference>
<dbReference type="CDD" id="cd00082">
    <property type="entry name" value="HisKA"/>
    <property type="match status" value="1"/>
</dbReference>
<keyword evidence="9" id="KW-0902">Two-component regulatory system</keyword>
<evidence type="ECO:0000256" key="9">
    <source>
        <dbReference type="ARBA" id="ARBA00023012"/>
    </source>
</evidence>
<dbReference type="CDD" id="cd00130">
    <property type="entry name" value="PAS"/>
    <property type="match status" value="1"/>
</dbReference>
<evidence type="ECO:0000313" key="14">
    <source>
        <dbReference type="Proteomes" id="UP001589647"/>
    </source>
</evidence>
<organism evidence="13 14">
    <name type="scientific">Nonomuraea spiralis</name>
    <dbReference type="NCBI Taxonomy" id="46182"/>
    <lineage>
        <taxon>Bacteria</taxon>
        <taxon>Bacillati</taxon>
        <taxon>Actinomycetota</taxon>
        <taxon>Actinomycetes</taxon>
        <taxon>Streptosporangiales</taxon>
        <taxon>Streptosporangiaceae</taxon>
        <taxon>Nonomuraea</taxon>
    </lineage>
</organism>
<keyword evidence="13" id="KW-0547">Nucleotide-binding</keyword>
<keyword evidence="5" id="KW-0808">Transferase</keyword>
<dbReference type="CDD" id="cd00075">
    <property type="entry name" value="HATPase"/>
    <property type="match status" value="1"/>
</dbReference>
<dbReference type="GO" id="GO:0005524">
    <property type="term" value="F:ATP binding"/>
    <property type="evidence" value="ECO:0007669"/>
    <property type="project" value="UniProtKB-KW"/>
</dbReference>
<dbReference type="EMBL" id="JBHMEI010000078">
    <property type="protein sequence ID" value="MFB9208357.1"/>
    <property type="molecule type" value="Genomic_DNA"/>
</dbReference>
<dbReference type="Pfam" id="PF00512">
    <property type="entry name" value="HisKA"/>
    <property type="match status" value="1"/>
</dbReference>
<keyword evidence="7" id="KW-0418">Kinase</keyword>
<keyword evidence="6" id="KW-0812">Transmembrane</keyword>
<dbReference type="SMART" id="SM00387">
    <property type="entry name" value="HATPase_c"/>
    <property type="match status" value="1"/>
</dbReference>
<reference evidence="13 14" key="1">
    <citation type="submission" date="2024-09" db="EMBL/GenBank/DDBJ databases">
        <authorList>
            <person name="Sun Q."/>
            <person name="Mori K."/>
        </authorList>
    </citation>
    <scope>NUCLEOTIDE SEQUENCE [LARGE SCALE GENOMIC DNA]</scope>
    <source>
        <strain evidence="13 14">CCM 3426</strain>
    </source>
</reference>
<feature type="domain" description="Histidine kinase" evidence="11">
    <location>
        <begin position="186"/>
        <end position="391"/>
    </location>
</feature>
<evidence type="ECO:0000259" key="11">
    <source>
        <dbReference type="PROSITE" id="PS50109"/>
    </source>
</evidence>
<dbReference type="SUPFAM" id="SSF55785">
    <property type="entry name" value="PYP-like sensor domain (PAS domain)"/>
    <property type="match status" value="1"/>
</dbReference>
<dbReference type="PROSITE" id="PS50109">
    <property type="entry name" value="HIS_KIN"/>
    <property type="match status" value="1"/>
</dbReference>
<dbReference type="Pfam" id="PF02518">
    <property type="entry name" value="HATPase_c"/>
    <property type="match status" value="1"/>
</dbReference>
<keyword evidence="14" id="KW-1185">Reference proteome</keyword>
<evidence type="ECO:0000256" key="4">
    <source>
        <dbReference type="ARBA" id="ARBA00022553"/>
    </source>
</evidence>
<evidence type="ECO:0000256" key="10">
    <source>
        <dbReference type="ARBA" id="ARBA00023136"/>
    </source>
</evidence>
<keyword evidence="8" id="KW-1133">Transmembrane helix</keyword>
<dbReference type="Pfam" id="PF08448">
    <property type="entry name" value="PAS_4"/>
    <property type="match status" value="1"/>
</dbReference>
<gene>
    <name evidence="13" type="ORF">ACFFV7_44760</name>
</gene>
<evidence type="ECO:0000256" key="1">
    <source>
        <dbReference type="ARBA" id="ARBA00000085"/>
    </source>
</evidence>